<name>A0A9P3UUH4_9MYCO</name>
<proteinExistence type="predicted"/>
<organism evidence="2 3">
    <name type="scientific">Mycobacterium kiyosense</name>
    <dbReference type="NCBI Taxonomy" id="2871094"/>
    <lineage>
        <taxon>Bacteria</taxon>
        <taxon>Bacillati</taxon>
        <taxon>Actinomycetota</taxon>
        <taxon>Actinomycetes</taxon>
        <taxon>Mycobacteriales</taxon>
        <taxon>Mycobacteriaceae</taxon>
        <taxon>Mycobacterium</taxon>
    </lineage>
</organism>
<reference evidence="2" key="1">
    <citation type="submission" date="2022-08" db="EMBL/GenBank/DDBJ databases">
        <title>Mycobacterium kiyosense sp. nov., scotochromogenic slow-glowing species isolated from respiratory specimens.</title>
        <authorList>
            <person name="Fukano H."/>
            <person name="Kazumi Y."/>
            <person name="Sakagami N."/>
            <person name="Ato M."/>
            <person name="Mitarai S."/>
            <person name="Hoshino Y."/>
        </authorList>
    </citation>
    <scope>NUCLEOTIDE SEQUENCE</scope>
    <source>
        <strain evidence="2">1413</strain>
        <strain evidence="1">SRL2020-028</strain>
    </source>
</reference>
<protein>
    <submittedName>
        <fullName evidence="2">Uncharacterized protein</fullName>
    </submittedName>
</protein>
<keyword evidence="3" id="KW-1185">Reference proteome</keyword>
<gene>
    <name evidence="2" type="ORF">Mkiyose1413_25880</name>
    <name evidence="1" type="ORF">SRL2020028_16130</name>
</gene>
<dbReference type="AlphaFoldDB" id="A0A9P3UUH4"/>
<sequence length="94" mass="9817">MVALPRGICVDVTAFTVLPVHLPGYAVGDEFAGAKRSDSPHERNRSRANGLALVHIELFATAPDFHLTAASSAAESSTNGPARYCAVVGPSRAQ</sequence>
<dbReference type="Proteomes" id="UP001064782">
    <property type="component" value="Unassembled WGS sequence"/>
</dbReference>
<accession>A0A9P3UUH4</accession>
<evidence type="ECO:0000313" key="2">
    <source>
        <dbReference type="EMBL" id="GLD30705.1"/>
    </source>
</evidence>
<evidence type="ECO:0000313" key="3">
    <source>
        <dbReference type="Proteomes" id="UP001064782"/>
    </source>
</evidence>
<dbReference type="EMBL" id="BRZI01000016">
    <property type="protein sequence ID" value="GLD30705.1"/>
    <property type="molecule type" value="Genomic_DNA"/>
</dbReference>
<evidence type="ECO:0000313" key="1">
    <source>
        <dbReference type="EMBL" id="GLB82357.1"/>
    </source>
</evidence>
<dbReference type="Proteomes" id="UP001165663">
    <property type="component" value="Unassembled WGS sequence"/>
</dbReference>
<dbReference type="EMBL" id="BRXE01000011">
    <property type="protein sequence ID" value="GLB82357.1"/>
    <property type="molecule type" value="Genomic_DNA"/>
</dbReference>
<comment type="caution">
    <text evidence="2">The sequence shown here is derived from an EMBL/GenBank/DDBJ whole genome shotgun (WGS) entry which is preliminary data.</text>
</comment>
<dbReference type="RefSeq" id="WP_236979573.1">
    <property type="nucleotide sequence ID" value="NZ_BRXE01000011.1"/>
</dbReference>
<dbReference type="GeneID" id="83630404"/>